<keyword evidence="2" id="KW-1133">Transmembrane helix</keyword>
<gene>
    <name evidence="3" type="ORF">B0H15DRAFT_862832</name>
</gene>
<proteinExistence type="predicted"/>
<feature type="region of interest" description="Disordered" evidence="1">
    <location>
        <begin position="96"/>
        <end position="154"/>
    </location>
</feature>
<keyword evidence="4" id="KW-1185">Reference proteome</keyword>
<evidence type="ECO:0000313" key="3">
    <source>
        <dbReference type="EMBL" id="KAJ7077017.1"/>
    </source>
</evidence>
<dbReference type="EMBL" id="JARJCN010000076">
    <property type="protein sequence ID" value="KAJ7077017.1"/>
    <property type="molecule type" value="Genomic_DNA"/>
</dbReference>
<feature type="compositionally biased region" description="Polar residues" evidence="1">
    <location>
        <begin position="145"/>
        <end position="154"/>
    </location>
</feature>
<name>A0AAD6TUU7_9AGAR</name>
<reference evidence="3" key="1">
    <citation type="submission" date="2023-03" db="EMBL/GenBank/DDBJ databases">
        <title>Massive genome expansion in bonnet fungi (Mycena s.s.) driven by repeated elements and novel gene families across ecological guilds.</title>
        <authorList>
            <consortium name="Lawrence Berkeley National Laboratory"/>
            <person name="Harder C.B."/>
            <person name="Miyauchi S."/>
            <person name="Viragh M."/>
            <person name="Kuo A."/>
            <person name="Thoen E."/>
            <person name="Andreopoulos B."/>
            <person name="Lu D."/>
            <person name="Skrede I."/>
            <person name="Drula E."/>
            <person name="Henrissat B."/>
            <person name="Morin E."/>
            <person name="Kohler A."/>
            <person name="Barry K."/>
            <person name="LaButti K."/>
            <person name="Morin E."/>
            <person name="Salamov A."/>
            <person name="Lipzen A."/>
            <person name="Mereny Z."/>
            <person name="Hegedus B."/>
            <person name="Baldrian P."/>
            <person name="Stursova M."/>
            <person name="Weitz H."/>
            <person name="Taylor A."/>
            <person name="Grigoriev I.V."/>
            <person name="Nagy L.G."/>
            <person name="Martin F."/>
            <person name="Kauserud H."/>
        </authorList>
    </citation>
    <scope>NUCLEOTIDE SEQUENCE</scope>
    <source>
        <strain evidence="3">CBHHK173m</strain>
    </source>
</reference>
<accession>A0AAD6TUU7</accession>
<dbReference type="Proteomes" id="UP001222325">
    <property type="component" value="Unassembled WGS sequence"/>
</dbReference>
<evidence type="ECO:0000256" key="1">
    <source>
        <dbReference type="SAM" id="MobiDB-lite"/>
    </source>
</evidence>
<feature type="transmembrane region" description="Helical" evidence="2">
    <location>
        <begin position="12"/>
        <end position="34"/>
    </location>
</feature>
<feature type="compositionally biased region" description="Polar residues" evidence="1">
    <location>
        <begin position="128"/>
        <end position="138"/>
    </location>
</feature>
<evidence type="ECO:0000256" key="2">
    <source>
        <dbReference type="SAM" id="Phobius"/>
    </source>
</evidence>
<keyword evidence="2" id="KW-0472">Membrane</keyword>
<dbReference type="AlphaFoldDB" id="A0AAD6TUU7"/>
<comment type="caution">
    <text evidence="3">The sequence shown here is derived from an EMBL/GenBank/DDBJ whole genome shotgun (WGS) entry which is preliminary data.</text>
</comment>
<keyword evidence="2" id="KW-0812">Transmembrane</keyword>
<protein>
    <submittedName>
        <fullName evidence="3">Uncharacterized protein</fullName>
    </submittedName>
</protein>
<feature type="transmembrane region" description="Helical" evidence="2">
    <location>
        <begin position="46"/>
        <end position="67"/>
    </location>
</feature>
<organism evidence="3 4">
    <name type="scientific">Mycena belliarum</name>
    <dbReference type="NCBI Taxonomy" id="1033014"/>
    <lineage>
        <taxon>Eukaryota</taxon>
        <taxon>Fungi</taxon>
        <taxon>Dikarya</taxon>
        <taxon>Basidiomycota</taxon>
        <taxon>Agaricomycotina</taxon>
        <taxon>Agaricomycetes</taxon>
        <taxon>Agaricomycetidae</taxon>
        <taxon>Agaricales</taxon>
        <taxon>Marasmiineae</taxon>
        <taxon>Mycenaceae</taxon>
        <taxon>Mycena</taxon>
    </lineage>
</organism>
<evidence type="ECO:0000313" key="4">
    <source>
        <dbReference type="Proteomes" id="UP001222325"/>
    </source>
</evidence>
<sequence length="154" mass="15638">MRPAPSPFPSFPSFPFTATCSIPALLLMLVLLLFPAACPFPFSAPPFLVCMPTSGGALLALCALRVLPRFCSVRARGRGSGGGGGVGCGGYGGAGSSATDDVDDADAAASSDTSERGRSSEFIGLASGSESLPLQSNPSRRRSKSSQVLPQTPI</sequence>